<reference evidence="8" key="1">
    <citation type="submission" date="2022-03" db="EMBL/GenBank/DDBJ databases">
        <authorList>
            <person name="Tunstrom K."/>
        </authorList>
    </citation>
    <scope>NUCLEOTIDE SEQUENCE</scope>
</reference>
<dbReference type="PROSITE" id="PS50240">
    <property type="entry name" value="TRYPSIN_DOM"/>
    <property type="match status" value="1"/>
</dbReference>
<dbReference type="Proteomes" id="UP001153954">
    <property type="component" value="Unassembled WGS sequence"/>
</dbReference>
<evidence type="ECO:0000313" key="8">
    <source>
        <dbReference type="EMBL" id="CAH2099063.1"/>
    </source>
</evidence>
<dbReference type="SMART" id="SM00020">
    <property type="entry name" value="Tryp_SPc"/>
    <property type="match status" value="1"/>
</dbReference>
<dbReference type="SUPFAM" id="SSF50494">
    <property type="entry name" value="Trypsin-like serine proteases"/>
    <property type="match status" value="1"/>
</dbReference>
<feature type="domain" description="Peptidase S1" evidence="7">
    <location>
        <begin position="24"/>
        <end position="254"/>
    </location>
</feature>
<dbReference type="InterPro" id="IPR043504">
    <property type="entry name" value="Peptidase_S1_PA_chymotrypsin"/>
</dbReference>
<comment type="caution">
    <text evidence="8">The sequence shown here is derived from an EMBL/GenBank/DDBJ whole genome shotgun (WGS) entry which is preliminary data.</text>
</comment>
<gene>
    <name evidence="8" type="ORF">EEDITHA_LOCUS14103</name>
</gene>
<sequence length="270" mass="29251">MIGKYLCLVVALFCAASAAPESRIVGGTPTTIEEFPYMAAFIYHYPRPDIYIQRCVGSIISSYHVLTTAYCFTGANLENMNIRVGSTNSLEGGQMVGIRNVVQNPNYVESPRAGDIAVVFLAEPIFISNNINIVYLPPAGQNIPDGLPTEIISWGFESEQGPQLENLKTVTVTTIPLADCQASFENENVTISDDVICTNAADKGVCTGDSGAPLVYNSVLFGISSVFKDCGSDEYPDVFTRIDSYTEWIVEVTRATKTGSMQSLPRIADV</sequence>
<dbReference type="AlphaFoldDB" id="A0AAU9UM40"/>
<keyword evidence="3" id="KW-0378">Hydrolase</keyword>
<dbReference type="EMBL" id="CAKOGL010000021">
    <property type="protein sequence ID" value="CAH2099063.1"/>
    <property type="molecule type" value="Genomic_DNA"/>
</dbReference>
<dbReference type="GO" id="GO:0004252">
    <property type="term" value="F:serine-type endopeptidase activity"/>
    <property type="evidence" value="ECO:0007669"/>
    <property type="project" value="InterPro"/>
</dbReference>
<evidence type="ECO:0000256" key="5">
    <source>
        <dbReference type="ARBA" id="ARBA00023157"/>
    </source>
</evidence>
<organism evidence="8 9">
    <name type="scientific">Euphydryas editha</name>
    <name type="common">Edith's checkerspot</name>
    <dbReference type="NCBI Taxonomy" id="104508"/>
    <lineage>
        <taxon>Eukaryota</taxon>
        <taxon>Metazoa</taxon>
        <taxon>Ecdysozoa</taxon>
        <taxon>Arthropoda</taxon>
        <taxon>Hexapoda</taxon>
        <taxon>Insecta</taxon>
        <taxon>Pterygota</taxon>
        <taxon>Neoptera</taxon>
        <taxon>Endopterygota</taxon>
        <taxon>Lepidoptera</taxon>
        <taxon>Glossata</taxon>
        <taxon>Ditrysia</taxon>
        <taxon>Papilionoidea</taxon>
        <taxon>Nymphalidae</taxon>
        <taxon>Nymphalinae</taxon>
        <taxon>Euphydryas</taxon>
    </lineage>
</organism>
<accession>A0AAU9UM40</accession>
<evidence type="ECO:0000256" key="4">
    <source>
        <dbReference type="ARBA" id="ARBA00022825"/>
    </source>
</evidence>
<dbReference type="Gene3D" id="2.40.10.10">
    <property type="entry name" value="Trypsin-like serine proteases"/>
    <property type="match status" value="1"/>
</dbReference>
<proteinExistence type="inferred from homology"/>
<dbReference type="InterPro" id="IPR001254">
    <property type="entry name" value="Trypsin_dom"/>
</dbReference>
<evidence type="ECO:0000256" key="6">
    <source>
        <dbReference type="SAM" id="SignalP"/>
    </source>
</evidence>
<dbReference type="Pfam" id="PF00089">
    <property type="entry name" value="Trypsin"/>
    <property type="match status" value="1"/>
</dbReference>
<keyword evidence="5" id="KW-1015">Disulfide bond</keyword>
<feature type="signal peptide" evidence="6">
    <location>
        <begin position="1"/>
        <end position="18"/>
    </location>
</feature>
<dbReference type="PANTHER" id="PTHR24276:SF91">
    <property type="entry name" value="AT26814P-RELATED"/>
    <property type="match status" value="1"/>
</dbReference>
<evidence type="ECO:0000256" key="1">
    <source>
        <dbReference type="ARBA" id="ARBA00007664"/>
    </source>
</evidence>
<evidence type="ECO:0000259" key="7">
    <source>
        <dbReference type="PROSITE" id="PS50240"/>
    </source>
</evidence>
<dbReference type="CDD" id="cd00190">
    <property type="entry name" value="Tryp_SPc"/>
    <property type="match status" value="1"/>
</dbReference>
<evidence type="ECO:0000256" key="2">
    <source>
        <dbReference type="ARBA" id="ARBA00022670"/>
    </source>
</evidence>
<protein>
    <recommendedName>
        <fullName evidence="7">Peptidase S1 domain-containing protein</fullName>
    </recommendedName>
</protein>
<name>A0AAU9UM40_EUPED</name>
<dbReference type="PRINTS" id="PR00722">
    <property type="entry name" value="CHYMOTRYPSIN"/>
</dbReference>
<dbReference type="InterPro" id="IPR001314">
    <property type="entry name" value="Peptidase_S1A"/>
</dbReference>
<keyword evidence="9" id="KW-1185">Reference proteome</keyword>
<dbReference type="InterPro" id="IPR050430">
    <property type="entry name" value="Peptidase_S1"/>
</dbReference>
<evidence type="ECO:0000313" key="9">
    <source>
        <dbReference type="Proteomes" id="UP001153954"/>
    </source>
</evidence>
<dbReference type="InterPro" id="IPR009003">
    <property type="entry name" value="Peptidase_S1_PA"/>
</dbReference>
<dbReference type="PANTHER" id="PTHR24276">
    <property type="entry name" value="POLYSERASE-RELATED"/>
    <property type="match status" value="1"/>
</dbReference>
<feature type="chain" id="PRO_5043908540" description="Peptidase S1 domain-containing protein" evidence="6">
    <location>
        <begin position="19"/>
        <end position="270"/>
    </location>
</feature>
<keyword evidence="2" id="KW-0645">Protease</keyword>
<dbReference type="GO" id="GO:0006508">
    <property type="term" value="P:proteolysis"/>
    <property type="evidence" value="ECO:0007669"/>
    <property type="project" value="UniProtKB-KW"/>
</dbReference>
<comment type="similarity">
    <text evidence="1">Belongs to the peptidase S1 family.</text>
</comment>
<keyword evidence="4" id="KW-0720">Serine protease</keyword>
<evidence type="ECO:0000256" key="3">
    <source>
        <dbReference type="ARBA" id="ARBA00022801"/>
    </source>
</evidence>
<keyword evidence="6" id="KW-0732">Signal</keyword>